<dbReference type="RefSeq" id="WP_161869571.1">
    <property type="nucleotide sequence ID" value="NZ_JAQFAM010000004.1"/>
</dbReference>
<dbReference type="Proteomes" id="UP001429357">
    <property type="component" value="Unassembled WGS sequence"/>
</dbReference>
<evidence type="ECO:0008006" key="3">
    <source>
        <dbReference type="Google" id="ProtNLM"/>
    </source>
</evidence>
<evidence type="ECO:0000313" key="1">
    <source>
        <dbReference type="EMBL" id="MEO1780777.1"/>
    </source>
</evidence>
<evidence type="ECO:0000313" key="2">
    <source>
        <dbReference type="Proteomes" id="UP001429357"/>
    </source>
</evidence>
<keyword evidence="2" id="KW-1185">Reference proteome</keyword>
<reference evidence="1 2" key="2">
    <citation type="submission" date="2024-02" db="EMBL/GenBank/DDBJ databases">
        <title>The Genome Sequence of Enterococcus diestrammenae JM9A.</title>
        <authorList>
            <person name="Earl A."/>
            <person name="Manson A."/>
            <person name="Gilmore M."/>
            <person name="Sanders J."/>
            <person name="Shea T."/>
            <person name="Howe W."/>
            <person name="Livny J."/>
            <person name="Cuomo C."/>
            <person name="Neafsey D."/>
            <person name="Birren B."/>
        </authorList>
    </citation>
    <scope>NUCLEOTIDE SEQUENCE [LARGE SCALE GENOMIC DNA]</scope>
    <source>
        <strain evidence="1 2">JM9A</strain>
    </source>
</reference>
<accession>A0ABV0F136</accession>
<protein>
    <recommendedName>
        <fullName evidence="3">General stress protein</fullName>
    </recommendedName>
</protein>
<reference evidence="2" key="1">
    <citation type="submission" date="2016-06" db="EMBL/GenBank/DDBJ databases">
        <title>Four novel species of enterococci isolated from chicken manure.</title>
        <authorList>
            <person name="Van Tyne D."/>
        </authorList>
    </citation>
    <scope>NUCLEOTIDE SEQUENCE [LARGE SCALE GENOMIC DNA]</scope>
    <source>
        <strain evidence="2">JM9A</strain>
    </source>
</reference>
<gene>
    <name evidence="1" type="ORF">BAU18_000328</name>
</gene>
<proteinExistence type="predicted"/>
<sequence>MDLFQKIGEGAGSLVGGALSGVVNIAAEVTNAEMLREASQEILSGNRQAGQTLGKTVDGVLDVAGGFVRRDSEQLADGKEKLTTVTKTAVVGVKNSLDFATEQVSEAYEGGKEMDGQRLLKVARNTGKALVVSAAVVSVVKVGKGLKFKL</sequence>
<name>A0ABV0F136_9ENTE</name>
<dbReference type="EMBL" id="MAEI02000001">
    <property type="protein sequence ID" value="MEO1780777.1"/>
    <property type="molecule type" value="Genomic_DNA"/>
</dbReference>
<comment type="caution">
    <text evidence="1">The sequence shown here is derived from an EMBL/GenBank/DDBJ whole genome shotgun (WGS) entry which is preliminary data.</text>
</comment>
<organism evidence="1 2">
    <name type="scientific">Enterococcus diestrammenae</name>
    <dbReference type="NCBI Taxonomy" id="1155073"/>
    <lineage>
        <taxon>Bacteria</taxon>
        <taxon>Bacillati</taxon>
        <taxon>Bacillota</taxon>
        <taxon>Bacilli</taxon>
        <taxon>Lactobacillales</taxon>
        <taxon>Enterococcaceae</taxon>
        <taxon>Enterococcus</taxon>
    </lineage>
</organism>